<feature type="transmembrane region" description="Helical" evidence="6">
    <location>
        <begin position="89"/>
        <end position="106"/>
    </location>
</feature>
<evidence type="ECO:0000256" key="2">
    <source>
        <dbReference type="ARBA" id="ARBA00022692"/>
    </source>
</evidence>
<dbReference type="Proteomes" id="UP000515163">
    <property type="component" value="Unplaced"/>
</dbReference>
<dbReference type="FunCoup" id="A0A6P8HCI3">
    <property type="interactions" value="1181"/>
</dbReference>
<feature type="domain" description="G-protein coupled receptors family 1 profile" evidence="7">
    <location>
        <begin position="23"/>
        <end position="278"/>
    </location>
</feature>
<dbReference type="PRINTS" id="PR00237">
    <property type="entry name" value="GPCRRHODOPSN"/>
</dbReference>
<feature type="transmembrane region" description="Helical" evidence="6">
    <location>
        <begin position="45"/>
        <end position="69"/>
    </location>
</feature>
<dbReference type="KEGG" id="aten:116291163"/>
<dbReference type="RefSeq" id="XP_031554149.1">
    <property type="nucleotide sequence ID" value="XM_031698289.1"/>
</dbReference>
<feature type="transmembrane region" description="Helical" evidence="6">
    <location>
        <begin position="225"/>
        <end position="246"/>
    </location>
</feature>
<dbReference type="OrthoDB" id="5965524at2759"/>
<gene>
    <name evidence="9" type="primary">LOC116291163</name>
</gene>
<dbReference type="InterPro" id="IPR000276">
    <property type="entry name" value="GPCR_Rhodpsn"/>
</dbReference>
<dbReference type="SUPFAM" id="SSF81321">
    <property type="entry name" value="Family A G protein-coupled receptor-like"/>
    <property type="match status" value="1"/>
</dbReference>
<dbReference type="GeneID" id="116291163"/>
<keyword evidence="5" id="KW-0675">Receptor</keyword>
<evidence type="ECO:0000256" key="3">
    <source>
        <dbReference type="ARBA" id="ARBA00022989"/>
    </source>
</evidence>
<dbReference type="GO" id="GO:0016020">
    <property type="term" value="C:membrane"/>
    <property type="evidence" value="ECO:0007669"/>
    <property type="project" value="UniProtKB-SubCell"/>
</dbReference>
<organism evidence="8 9">
    <name type="scientific">Actinia tenebrosa</name>
    <name type="common">Australian red waratah sea anemone</name>
    <dbReference type="NCBI Taxonomy" id="6105"/>
    <lineage>
        <taxon>Eukaryota</taxon>
        <taxon>Metazoa</taxon>
        <taxon>Cnidaria</taxon>
        <taxon>Anthozoa</taxon>
        <taxon>Hexacorallia</taxon>
        <taxon>Actiniaria</taxon>
        <taxon>Actiniidae</taxon>
        <taxon>Actinia</taxon>
    </lineage>
</organism>
<proteinExistence type="inferred from homology"/>
<sequence>MSSTADITLKTAFSVVTVIGITGNILVCLVVLLNNSMRTPMNYLLVNLAISDITLLLFFTPLFIFRGAFEHPTGTSGDVLCTFITGGTFAWSGGYTSAFFLVAIAIERYFAITRPHDIRKRITMKKLKYVVGTCWFLALAFNAIGFLVQRYNEEEKFCREEWPFAHSPKVYSALSLTTIGLIPVLTMFVLYSRVVQTLWGQSNRCTSEGFVKVAAIRNRKKVTKIVLTVSTVYTLCWLPELCVYTTSAYDHSLVKGNIAYPAAVALVTVNSAVNPLIYCFHSGRFRQNLVALICGGRRRSESLRDFDDESHSKKASTDIQKMSTLVMDSTAVDSLSQPAIPVCHRSNEAHV</sequence>
<accession>A0A6P8HCI3</accession>
<feature type="transmembrane region" description="Helical" evidence="6">
    <location>
        <begin position="258"/>
        <end position="280"/>
    </location>
</feature>
<evidence type="ECO:0000259" key="7">
    <source>
        <dbReference type="PROSITE" id="PS50262"/>
    </source>
</evidence>
<dbReference type="AlphaFoldDB" id="A0A6P8HCI3"/>
<dbReference type="GO" id="GO:0004930">
    <property type="term" value="F:G protein-coupled receptor activity"/>
    <property type="evidence" value="ECO:0007669"/>
    <property type="project" value="UniProtKB-KW"/>
</dbReference>
<dbReference type="PROSITE" id="PS50262">
    <property type="entry name" value="G_PROTEIN_RECEP_F1_2"/>
    <property type="match status" value="1"/>
</dbReference>
<dbReference type="Gene3D" id="1.20.1070.10">
    <property type="entry name" value="Rhodopsin 7-helix transmembrane proteins"/>
    <property type="match status" value="1"/>
</dbReference>
<dbReference type="PROSITE" id="PS00237">
    <property type="entry name" value="G_PROTEIN_RECEP_F1_1"/>
    <property type="match status" value="1"/>
</dbReference>
<feature type="transmembrane region" description="Helical" evidence="6">
    <location>
        <begin position="12"/>
        <end position="33"/>
    </location>
</feature>
<feature type="transmembrane region" description="Helical" evidence="6">
    <location>
        <begin position="127"/>
        <end position="151"/>
    </location>
</feature>
<keyword evidence="5" id="KW-0807">Transducer</keyword>
<evidence type="ECO:0000313" key="9">
    <source>
        <dbReference type="RefSeq" id="XP_031554149.1"/>
    </source>
</evidence>
<keyword evidence="3 6" id="KW-1133">Transmembrane helix</keyword>
<evidence type="ECO:0000256" key="1">
    <source>
        <dbReference type="ARBA" id="ARBA00004370"/>
    </source>
</evidence>
<dbReference type="CDD" id="cd00637">
    <property type="entry name" value="7tm_classA_rhodopsin-like"/>
    <property type="match status" value="1"/>
</dbReference>
<evidence type="ECO:0000256" key="6">
    <source>
        <dbReference type="SAM" id="Phobius"/>
    </source>
</evidence>
<dbReference type="Pfam" id="PF00001">
    <property type="entry name" value="7tm_1"/>
    <property type="match status" value="1"/>
</dbReference>
<reference evidence="9" key="1">
    <citation type="submission" date="2025-08" db="UniProtKB">
        <authorList>
            <consortium name="RefSeq"/>
        </authorList>
    </citation>
    <scope>IDENTIFICATION</scope>
    <source>
        <tissue evidence="9">Tentacle</tissue>
    </source>
</reference>
<dbReference type="SMART" id="SM01381">
    <property type="entry name" value="7TM_GPCR_Srsx"/>
    <property type="match status" value="1"/>
</dbReference>
<protein>
    <submittedName>
        <fullName evidence="9">Neuropeptide FF receptor 2-like isoform X1</fullName>
    </submittedName>
</protein>
<dbReference type="FunFam" id="1.20.1070.10:FF:000368">
    <property type="entry name" value="Predicted protein"/>
    <property type="match status" value="1"/>
</dbReference>
<comment type="subcellular location">
    <subcellularLocation>
        <location evidence="1">Membrane</location>
    </subcellularLocation>
</comment>
<keyword evidence="8" id="KW-1185">Reference proteome</keyword>
<comment type="similarity">
    <text evidence="5">Belongs to the G-protein coupled receptor 1 family.</text>
</comment>
<evidence type="ECO:0000256" key="4">
    <source>
        <dbReference type="ARBA" id="ARBA00023136"/>
    </source>
</evidence>
<keyword evidence="2 5" id="KW-0812">Transmembrane</keyword>
<evidence type="ECO:0000256" key="5">
    <source>
        <dbReference type="RuleBase" id="RU000688"/>
    </source>
</evidence>
<dbReference type="InterPro" id="IPR017452">
    <property type="entry name" value="GPCR_Rhodpsn_7TM"/>
</dbReference>
<keyword evidence="4 6" id="KW-0472">Membrane</keyword>
<dbReference type="PANTHER" id="PTHR45698:SF1">
    <property type="entry name" value="TRACE AMINE-ASSOCIATED RECEPTOR 13C-LIKE"/>
    <property type="match status" value="1"/>
</dbReference>
<dbReference type="PANTHER" id="PTHR45698">
    <property type="entry name" value="TRACE AMINE-ASSOCIATED RECEPTOR 19N-RELATED"/>
    <property type="match status" value="1"/>
</dbReference>
<dbReference type="InParanoid" id="A0A6P8HCI3"/>
<keyword evidence="5" id="KW-0297">G-protein coupled receptor</keyword>
<feature type="transmembrane region" description="Helical" evidence="6">
    <location>
        <begin position="171"/>
        <end position="191"/>
    </location>
</feature>
<name>A0A6P8HCI3_ACTTE</name>
<evidence type="ECO:0000313" key="8">
    <source>
        <dbReference type="Proteomes" id="UP000515163"/>
    </source>
</evidence>